<evidence type="ECO:0000313" key="1">
    <source>
        <dbReference type="EMBL" id="RYO44884.1"/>
    </source>
</evidence>
<evidence type="ECO:0000313" key="2">
    <source>
        <dbReference type="Proteomes" id="UP000293823"/>
    </source>
</evidence>
<protein>
    <submittedName>
        <fullName evidence="1">Uncharacterized protein</fullName>
    </submittedName>
</protein>
<keyword evidence="2" id="KW-1185">Reference proteome</keyword>
<sequence length="61" mass="6542">MPSSDLPLLALNSSSVCSLSALIILKELIEAVNPNALLKLCNYFNIIRGISIGRLIAIMLS</sequence>
<reference evidence="2" key="1">
    <citation type="journal article" date="2019" name="bioRxiv">
        <title>Genomics, evolutionary history and diagnostics of the Alternaria alternata species group including apple and Asian pear pathotypes.</title>
        <authorList>
            <person name="Armitage A.D."/>
            <person name="Cockerton H.M."/>
            <person name="Sreenivasaprasad S."/>
            <person name="Woodhall J.W."/>
            <person name="Lane C.R."/>
            <person name="Harrison R.J."/>
            <person name="Clarkson J.P."/>
        </authorList>
    </citation>
    <scope>NUCLEOTIDE SEQUENCE [LARGE SCALE GENOMIC DNA]</scope>
    <source>
        <strain evidence="2">RGR 97.0016</strain>
    </source>
</reference>
<name>A0A4Q4QN92_9PLEO</name>
<dbReference type="Proteomes" id="UP000293823">
    <property type="component" value="Unassembled WGS sequence"/>
</dbReference>
<dbReference type="OrthoDB" id="5430240at2759"/>
<dbReference type="EMBL" id="PEJP01000056">
    <property type="protein sequence ID" value="RYO44884.1"/>
    <property type="molecule type" value="Genomic_DNA"/>
</dbReference>
<dbReference type="AlphaFoldDB" id="A0A4Q4QN92"/>
<comment type="caution">
    <text evidence="1">The sequence shown here is derived from an EMBL/GenBank/DDBJ whole genome shotgun (WGS) entry which is preliminary data.</text>
</comment>
<dbReference type="Gene3D" id="3.40.1090.10">
    <property type="entry name" value="Cytosolic phospholipase A2 catalytic domain"/>
    <property type="match status" value="1"/>
</dbReference>
<organism evidence="1 2">
    <name type="scientific">Alternaria arborescens</name>
    <dbReference type="NCBI Taxonomy" id="156630"/>
    <lineage>
        <taxon>Eukaryota</taxon>
        <taxon>Fungi</taxon>
        <taxon>Dikarya</taxon>
        <taxon>Ascomycota</taxon>
        <taxon>Pezizomycotina</taxon>
        <taxon>Dothideomycetes</taxon>
        <taxon>Pleosporomycetidae</taxon>
        <taxon>Pleosporales</taxon>
        <taxon>Pleosporineae</taxon>
        <taxon>Pleosporaceae</taxon>
        <taxon>Alternaria</taxon>
        <taxon>Alternaria sect. Alternaria</taxon>
    </lineage>
</organism>
<gene>
    <name evidence="1" type="ORF">AA0113_g10700</name>
</gene>
<accession>A0A4Q4QN92</accession>
<proteinExistence type="predicted"/>